<dbReference type="EMBL" id="BMQD01000006">
    <property type="protein sequence ID" value="GGK63203.1"/>
    <property type="molecule type" value="Genomic_DNA"/>
</dbReference>
<feature type="region of interest" description="Disordered" evidence="1">
    <location>
        <begin position="21"/>
        <end position="104"/>
    </location>
</feature>
<dbReference type="Proteomes" id="UP000627984">
    <property type="component" value="Unassembled WGS sequence"/>
</dbReference>
<dbReference type="InterPro" id="IPR043763">
    <property type="entry name" value="DUF5709"/>
</dbReference>
<sequence length="104" mass="11875">MSQSPPDRYGMSDEQALEVEQATSDLGLNHRIVEDDPRHRDDFGERLRREAPDHPRTPREWSRLVAPDQGTGPHETSQAYAIDVGRDDGDLSAEERAIHIEPYR</sequence>
<evidence type="ECO:0000259" key="2">
    <source>
        <dbReference type="Pfam" id="PF18970"/>
    </source>
</evidence>
<organism evidence="3 4">
    <name type="scientific">Planomonospora parontospora</name>
    <dbReference type="NCBI Taxonomy" id="58119"/>
    <lineage>
        <taxon>Bacteria</taxon>
        <taxon>Bacillati</taxon>
        <taxon>Actinomycetota</taxon>
        <taxon>Actinomycetes</taxon>
        <taxon>Streptosporangiales</taxon>
        <taxon>Streptosporangiaceae</taxon>
        <taxon>Planomonospora</taxon>
    </lineage>
</organism>
<evidence type="ECO:0000313" key="4">
    <source>
        <dbReference type="Proteomes" id="UP000627984"/>
    </source>
</evidence>
<reference evidence="3" key="2">
    <citation type="submission" date="2022-09" db="EMBL/GenBank/DDBJ databases">
        <authorList>
            <person name="Sun Q."/>
            <person name="Ohkuma M."/>
        </authorList>
    </citation>
    <scope>NUCLEOTIDE SEQUENCE</scope>
    <source>
        <strain evidence="3">JCM 3093</strain>
    </source>
</reference>
<feature type="compositionally biased region" description="Basic and acidic residues" evidence="1">
    <location>
        <begin position="31"/>
        <end position="62"/>
    </location>
</feature>
<accession>A0AA37BFD6</accession>
<protein>
    <recommendedName>
        <fullName evidence="2">DUF5709 domain-containing protein</fullName>
    </recommendedName>
</protein>
<feature type="compositionally biased region" description="Basic and acidic residues" evidence="1">
    <location>
        <begin position="84"/>
        <end position="104"/>
    </location>
</feature>
<reference evidence="3" key="1">
    <citation type="journal article" date="2014" name="Int. J. Syst. Evol. Microbiol.">
        <title>Complete genome sequence of Corynebacterium casei LMG S-19264T (=DSM 44701T), isolated from a smear-ripened cheese.</title>
        <authorList>
            <consortium name="US DOE Joint Genome Institute (JGI-PGF)"/>
            <person name="Walter F."/>
            <person name="Albersmeier A."/>
            <person name="Kalinowski J."/>
            <person name="Ruckert C."/>
        </authorList>
    </citation>
    <scope>NUCLEOTIDE SEQUENCE</scope>
    <source>
        <strain evidence="3">JCM 3093</strain>
    </source>
</reference>
<gene>
    <name evidence="3" type="ORF">GCM10010126_23220</name>
</gene>
<dbReference type="Pfam" id="PF18970">
    <property type="entry name" value="DUF5709"/>
    <property type="match status" value="1"/>
</dbReference>
<name>A0AA37BFD6_9ACTN</name>
<evidence type="ECO:0000313" key="3">
    <source>
        <dbReference type="EMBL" id="GGK63203.1"/>
    </source>
</evidence>
<evidence type="ECO:0000256" key="1">
    <source>
        <dbReference type="SAM" id="MobiDB-lite"/>
    </source>
</evidence>
<dbReference type="AlphaFoldDB" id="A0AA37BFD6"/>
<proteinExistence type="predicted"/>
<feature type="domain" description="DUF5709" evidence="2">
    <location>
        <begin position="62"/>
        <end position="101"/>
    </location>
</feature>
<comment type="caution">
    <text evidence="3">The sequence shown here is derived from an EMBL/GenBank/DDBJ whole genome shotgun (WGS) entry which is preliminary data.</text>
</comment>